<accession>A0A381TQK4</accession>
<keyword evidence="1" id="KW-0812">Transmembrane</keyword>
<dbReference type="InterPro" id="IPR011737">
    <property type="entry name" value="CHP02206_TP0381"/>
</dbReference>
<name>A0A381TQK4_9ZZZZ</name>
<evidence type="ECO:0000256" key="1">
    <source>
        <dbReference type="SAM" id="Phobius"/>
    </source>
</evidence>
<feature type="transmembrane region" description="Helical" evidence="1">
    <location>
        <begin position="6"/>
        <end position="30"/>
    </location>
</feature>
<feature type="transmembrane region" description="Helical" evidence="1">
    <location>
        <begin position="158"/>
        <end position="183"/>
    </location>
</feature>
<evidence type="ECO:0000313" key="2">
    <source>
        <dbReference type="EMBL" id="SVA18084.1"/>
    </source>
</evidence>
<feature type="transmembrane region" description="Helical" evidence="1">
    <location>
        <begin position="203"/>
        <end position="225"/>
    </location>
</feature>
<dbReference type="EMBL" id="UINC01004960">
    <property type="protein sequence ID" value="SVA18084.1"/>
    <property type="molecule type" value="Genomic_DNA"/>
</dbReference>
<proteinExistence type="predicted"/>
<keyword evidence="1" id="KW-1133">Transmembrane helix</keyword>
<feature type="transmembrane region" description="Helical" evidence="1">
    <location>
        <begin position="124"/>
        <end position="146"/>
    </location>
</feature>
<reference evidence="2" key="1">
    <citation type="submission" date="2018-05" db="EMBL/GenBank/DDBJ databases">
        <authorList>
            <person name="Lanie J.A."/>
            <person name="Ng W.-L."/>
            <person name="Kazmierczak K.M."/>
            <person name="Andrzejewski T.M."/>
            <person name="Davidsen T.M."/>
            <person name="Wayne K.J."/>
            <person name="Tettelin H."/>
            <person name="Glass J.I."/>
            <person name="Rusch D."/>
            <person name="Podicherti R."/>
            <person name="Tsui H.-C.T."/>
            <person name="Winkler M.E."/>
        </authorList>
    </citation>
    <scope>NUCLEOTIDE SEQUENCE</scope>
</reference>
<keyword evidence="1" id="KW-0472">Membrane</keyword>
<dbReference type="AlphaFoldDB" id="A0A381TQK4"/>
<organism evidence="2">
    <name type="scientific">marine metagenome</name>
    <dbReference type="NCBI Taxonomy" id="408172"/>
    <lineage>
        <taxon>unclassified sequences</taxon>
        <taxon>metagenomes</taxon>
        <taxon>ecological metagenomes</taxon>
    </lineage>
</organism>
<dbReference type="NCBIfam" id="TIGR02206">
    <property type="entry name" value="intg_mem_TP0381"/>
    <property type="match status" value="1"/>
</dbReference>
<feature type="transmembrane region" description="Helical" evidence="1">
    <location>
        <begin position="94"/>
        <end position="112"/>
    </location>
</feature>
<evidence type="ECO:0008006" key="3">
    <source>
        <dbReference type="Google" id="ProtNLM"/>
    </source>
</evidence>
<gene>
    <name evidence="2" type="ORF">METZ01_LOCUS70938</name>
</gene>
<sequence>MHLEPFLLFGFQHLATIAIIFLIIFGVSFYFKAQDEGSKRTAGIAIAVLIIVHQLDSAFNTFTFNHAWQEVFPLHMCDLSAFSIAYYLWKREKIFFNCAFFWGIGGATMALLTPDVDYAYPNAVFIPFFYGHGLVLLGVFYASTALQKRPYLRDVHKVIGISLVAMICIYLFNFILGDGANFWYLLDRPDNDTIMNFFPDPPFHIFVTIPIAIALFYLIYLPLWIKDKIS</sequence>
<dbReference type="Pfam" id="PF14808">
    <property type="entry name" value="TMEM164"/>
    <property type="match status" value="1"/>
</dbReference>
<protein>
    <recommendedName>
        <fullName evidence="3">TIGR02206 family membrane protein</fullName>
    </recommendedName>
</protein>